<dbReference type="AlphaFoldDB" id="A0ABD2PSV7"/>
<dbReference type="InterPro" id="IPR000182">
    <property type="entry name" value="GNAT_dom"/>
</dbReference>
<protein>
    <recommendedName>
        <fullName evidence="1">N-acetyltransferase domain-containing protein</fullName>
    </recommendedName>
</protein>
<feature type="domain" description="N-acetyltransferase" evidence="1">
    <location>
        <begin position="130"/>
        <end position="287"/>
    </location>
</feature>
<name>A0ABD2PSV7_9PLAT</name>
<evidence type="ECO:0000313" key="2">
    <source>
        <dbReference type="EMBL" id="KAL3310562.1"/>
    </source>
</evidence>
<dbReference type="EMBL" id="JBJKFK010002842">
    <property type="protein sequence ID" value="KAL3310562.1"/>
    <property type="molecule type" value="Genomic_DNA"/>
</dbReference>
<dbReference type="Gene3D" id="3.40.630.30">
    <property type="match status" value="1"/>
</dbReference>
<evidence type="ECO:0000313" key="3">
    <source>
        <dbReference type="Proteomes" id="UP001626550"/>
    </source>
</evidence>
<dbReference type="SUPFAM" id="SSF55729">
    <property type="entry name" value="Acyl-CoA N-acyltransferases (Nat)"/>
    <property type="match status" value="1"/>
</dbReference>
<dbReference type="Pfam" id="PF13673">
    <property type="entry name" value="Acetyltransf_10"/>
    <property type="match status" value="1"/>
</dbReference>
<sequence length="400" mass="46019">LQKHNEILFEKFSAEHVLHSMVSLYHRYLREMEQETLYSAINNENAFTILVTCSSEEARSSFSKNAPNKGKIESLIHQYENYFKTCKLNTCTNNVEKEISSDKTEPESKTDVLKYVFLNHSDSEEEVEEQTIENNTDDFDLSKGFDQFIDSTYSNNLNFLKHLRNNSNFPRNAGLNKKELDQFLNPNNFIVAACTFNIKYCSGRRIAHLDFLAVEKNYQRQGLGKSIIDILKQKSTTGPIDAIVVHADTKAVDFFAKMGFVDDMFVNSCWKDIADDYVNCQMMTYLPSFVENLGPQVLSPNIQDNKVNGMVYKEKIKEAIKEHKIESENAHRNQTIVHEKIMNDMQLLVDRIHHQDNIISDLMLEIRSLTKKNMKLNSLVSKLTMDLPASINKGDQSVVN</sequence>
<dbReference type="CDD" id="cd04301">
    <property type="entry name" value="NAT_SF"/>
    <property type="match status" value="1"/>
</dbReference>
<dbReference type="PROSITE" id="PS51186">
    <property type="entry name" value="GNAT"/>
    <property type="match status" value="1"/>
</dbReference>
<reference evidence="2 3" key="1">
    <citation type="submission" date="2024-11" db="EMBL/GenBank/DDBJ databases">
        <title>Adaptive evolution of stress response genes in parasites aligns with host niche diversity.</title>
        <authorList>
            <person name="Hahn C."/>
            <person name="Resl P."/>
        </authorList>
    </citation>
    <scope>NUCLEOTIDE SEQUENCE [LARGE SCALE GENOMIC DNA]</scope>
    <source>
        <strain evidence="2">EGGRZ-B1_66</strain>
        <tissue evidence="2">Body</tissue>
    </source>
</reference>
<feature type="non-terminal residue" evidence="2">
    <location>
        <position position="1"/>
    </location>
</feature>
<organism evidence="2 3">
    <name type="scientific">Cichlidogyrus casuarinus</name>
    <dbReference type="NCBI Taxonomy" id="1844966"/>
    <lineage>
        <taxon>Eukaryota</taxon>
        <taxon>Metazoa</taxon>
        <taxon>Spiralia</taxon>
        <taxon>Lophotrochozoa</taxon>
        <taxon>Platyhelminthes</taxon>
        <taxon>Monogenea</taxon>
        <taxon>Monopisthocotylea</taxon>
        <taxon>Dactylogyridea</taxon>
        <taxon>Ancyrocephalidae</taxon>
        <taxon>Cichlidogyrus</taxon>
    </lineage>
</organism>
<proteinExistence type="predicted"/>
<dbReference type="Proteomes" id="UP001626550">
    <property type="component" value="Unassembled WGS sequence"/>
</dbReference>
<comment type="caution">
    <text evidence="2">The sequence shown here is derived from an EMBL/GenBank/DDBJ whole genome shotgun (WGS) entry which is preliminary data.</text>
</comment>
<accession>A0ABD2PSV7</accession>
<gene>
    <name evidence="2" type="ORF">Ciccas_010870</name>
</gene>
<dbReference type="InterPro" id="IPR016181">
    <property type="entry name" value="Acyl_CoA_acyltransferase"/>
</dbReference>
<keyword evidence="3" id="KW-1185">Reference proteome</keyword>
<evidence type="ECO:0000259" key="1">
    <source>
        <dbReference type="PROSITE" id="PS51186"/>
    </source>
</evidence>